<keyword evidence="5 12" id="KW-0963">Cytoplasm</keyword>
<gene>
    <name evidence="15" type="ORF">H9757_03525</name>
</gene>
<comment type="catalytic activity">
    <reaction evidence="11 12">
        <text>uridine(1498) in 16S rRNA + S-adenosyl-L-methionine = N(3)-methyluridine(1498) in 16S rRNA + S-adenosyl-L-homocysteine + H(+)</text>
        <dbReference type="Rhea" id="RHEA:42920"/>
        <dbReference type="Rhea" id="RHEA-COMP:10283"/>
        <dbReference type="Rhea" id="RHEA-COMP:10284"/>
        <dbReference type="ChEBI" id="CHEBI:15378"/>
        <dbReference type="ChEBI" id="CHEBI:57856"/>
        <dbReference type="ChEBI" id="CHEBI:59789"/>
        <dbReference type="ChEBI" id="CHEBI:65315"/>
        <dbReference type="ChEBI" id="CHEBI:74502"/>
        <dbReference type="EC" id="2.1.1.193"/>
    </reaction>
</comment>
<dbReference type="NCBIfam" id="TIGR00046">
    <property type="entry name" value="RsmE family RNA methyltransferase"/>
    <property type="match status" value="1"/>
</dbReference>
<dbReference type="Gene3D" id="3.40.1280.10">
    <property type="match status" value="1"/>
</dbReference>
<dbReference type="Pfam" id="PF04452">
    <property type="entry name" value="Methyltrans_RNA"/>
    <property type="match status" value="1"/>
</dbReference>
<evidence type="ECO:0000313" key="15">
    <source>
        <dbReference type="EMBL" id="HJC38126.1"/>
    </source>
</evidence>
<sequence length="254" mass="28045">MQHFFADPSWIRDNKIYMEGKDVNHIKNVLRMKTGEDIRVNDGTGKMYLCCIEKYEGGGAVLDILKEISSDTELPSRILLFQGLPKGDKMEWIIQKAVELGAYGVIPFSAKRSVAKLDEKKAEKKRTRWQAIAKGAAEQSGRGIIPEVGRVMTFAEALKTAETLDVVLIPYELERGMEETARVIGGIKPGQSIGVFIGPEGGFEEEEISLSREAGAVPVSLGRRILRTETAGLTALSVLMYHLESGVHNLIVKE</sequence>
<evidence type="ECO:0000256" key="5">
    <source>
        <dbReference type="ARBA" id="ARBA00022490"/>
    </source>
</evidence>
<evidence type="ECO:0000256" key="10">
    <source>
        <dbReference type="ARBA" id="ARBA00025699"/>
    </source>
</evidence>
<evidence type="ECO:0000256" key="4">
    <source>
        <dbReference type="ARBA" id="ARBA00013673"/>
    </source>
</evidence>
<keyword evidence="8 12" id="KW-0808">Transferase</keyword>
<name>A0A9D2NV85_9FIRM</name>
<dbReference type="SUPFAM" id="SSF88697">
    <property type="entry name" value="PUA domain-like"/>
    <property type="match status" value="1"/>
</dbReference>
<reference evidence="15" key="2">
    <citation type="submission" date="2021-04" db="EMBL/GenBank/DDBJ databases">
        <authorList>
            <person name="Gilroy R."/>
        </authorList>
    </citation>
    <scope>NUCLEOTIDE SEQUENCE</scope>
    <source>
        <strain evidence="15">ChiGjej1B1-1692</strain>
    </source>
</reference>
<keyword evidence="9 12" id="KW-0949">S-adenosyl-L-methionine</keyword>
<dbReference type="PANTHER" id="PTHR30027:SF3">
    <property type="entry name" value="16S RRNA (URACIL(1498)-N(3))-METHYLTRANSFERASE"/>
    <property type="match status" value="1"/>
</dbReference>
<dbReference type="InterPro" id="IPR046887">
    <property type="entry name" value="RsmE_PUA-like"/>
</dbReference>
<dbReference type="InterPro" id="IPR046886">
    <property type="entry name" value="RsmE_MTase_dom"/>
</dbReference>
<comment type="subcellular location">
    <subcellularLocation>
        <location evidence="1 12">Cytoplasm</location>
    </subcellularLocation>
</comment>
<dbReference type="AlphaFoldDB" id="A0A9D2NV85"/>
<dbReference type="Proteomes" id="UP000823894">
    <property type="component" value="Unassembled WGS sequence"/>
</dbReference>
<protein>
    <recommendedName>
        <fullName evidence="4 12">Ribosomal RNA small subunit methyltransferase E</fullName>
        <ecNumber evidence="3 12">2.1.1.193</ecNumber>
    </recommendedName>
</protein>
<keyword evidence="6 12" id="KW-0698">rRNA processing</keyword>
<dbReference type="InterPro" id="IPR006700">
    <property type="entry name" value="RsmE"/>
</dbReference>
<dbReference type="EMBL" id="DWWK01000043">
    <property type="protein sequence ID" value="HJC38126.1"/>
    <property type="molecule type" value="Genomic_DNA"/>
</dbReference>
<dbReference type="PANTHER" id="PTHR30027">
    <property type="entry name" value="RIBOSOMAL RNA SMALL SUBUNIT METHYLTRANSFERASE E"/>
    <property type="match status" value="1"/>
</dbReference>
<evidence type="ECO:0000256" key="6">
    <source>
        <dbReference type="ARBA" id="ARBA00022552"/>
    </source>
</evidence>
<evidence type="ECO:0000256" key="1">
    <source>
        <dbReference type="ARBA" id="ARBA00004496"/>
    </source>
</evidence>
<dbReference type="SUPFAM" id="SSF75217">
    <property type="entry name" value="alpha/beta knot"/>
    <property type="match status" value="1"/>
</dbReference>
<dbReference type="GO" id="GO:0005737">
    <property type="term" value="C:cytoplasm"/>
    <property type="evidence" value="ECO:0007669"/>
    <property type="project" value="UniProtKB-SubCell"/>
</dbReference>
<dbReference type="InterPro" id="IPR029026">
    <property type="entry name" value="tRNA_m1G_MTases_N"/>
</dbReference>
<evidence type="ECO:0000256" key="11">
    <source>
        <dbReference type="ARBA" id="ARBA00047944"/>
    </source>
</evidence>
<organism evidence="15 16">
    <name type="scientific">Candidatus Mediterraneibacter faecigallinarum</name>
    <dbReference type="NCBI Taxonomy" id="2838669"/>
    <lineage>
        <taxon>Bacteria</taxon>
        <taxon>Bacillati</taxon>
        <taxon>Bacillota</taxon>
        <taxon>Clostridia</taxon>
        <taxon>Lachnospirales</taxon>
        <taxon>Lachnospiraceae</taxon>
        <taxon>Mediterraneibacter</taxon>
    </lineage>
</organism>
<dbReference type="PIRSF" id="PIRSF015601">
    <property type="entry name" value="MTase_slr0722"/>
    <property type="match status" value="1"/>
</dbReference>
<comment type="similarity">
    <text evidence="2 12">Belongs to the RNA methyltransferase RsmE family.</text>
</comment>
<evidence type="ECO:0000256" key="8">
    <source>
        <dbReference type="ARBA" id="ARBA00022679"/>
    </source>
</evidence>
<dbReference type="GO" id="GO:0070042">
    <property type="term" value="F:rRNA (uridine-N3-)-methyltransferase activity"/>
    <property type="evidence" value="ECO:0007669"/>
    <property type="project" value="TreeGrafter"/>
</dbReference>
<evidence type="ECO:0000259" key="13">
    <source>
        <dbReference type="Pfam" id="PF04452"/>
    </source>
</evidence>
<comment type="caution">
    <text evidence="15">The sequence shown here is derived from an EMBL/GenBank/DDBJ whole genome shotgun (WGS) entry which is preliminary data.</text>
</comment>
<dbReference type="InterPro" id="IPR029028">
    <property type="entry name" value="Alpha/beta_knot_MTases"/>
</dbReference>
<dbReference type="GO" id="GO:0070475">
    <property type="term" value="P:rRNA base methylation"/>
    <property type="evidence" value="ECO:0007669"/>
    <property type="project" value="TreeGrafter"/>
</dbReference>
<accession>A0A9D2NV85</accession>
<evidence type="ECO:0000256" key="2">
    <source>
        <dbReference type="ARBA" id="ARBA00005528"/>
    </source>
</evidence>
<keyword evidence="7 12" id="KW-0489">Methyltransferase</keyword>
<evidence type="ECO:0000256" key="9">
    <source>
        <dbReference type="ARBA" id="ARBA00022691"/>
    </source>
</evidence>
<evidence type="ECO:0000313" key="16">
    <source>
        <dbReference type="Proteomes" id="UP000823894"/>
    </source>
</evidence>
<evidence type="ECO:0000256" key="3">
    <source>
        <dbReference type="ARBA" id="ARBA00012328"/>
    </source>
</evidence>
<feature type="domain" description="Ribosomal RNA small subunit methyltransferase E methyltransferase" evidence="13">
    <location>
        <begin position="73"/>
        <end position="240"/>
    </location>
</feature>
<dbReference type="Pfam" id="PF20260">
    <property type="entry name" value="PUA_4"/>
    <property type="match status" value="1"/>
</dbReference>
<evidence type="ECO:0000256" key="7">
    <source>
        <dbReference type="ARBA" id="ARBA00022603"/>
    </source>
</evidence>
<reference evidence="15" key="1">
    <citation type="journal article" date="2021" name="PeerJ">
        <title>Extensive microbial diversity within the chicken gut microbiome revealed by metagenomics and culture.</title>
        <authorList>
            <person name="Gilroy R."/>
            <person name="Ravi A."/>
            <person name="Getino M."/>
            <person name="Pursley I."/>
            <person name="Horton D.L."/>
            <person name="Alikhan N.F."/>
            <person name="Baker D."/>
            <person name="Gharbi K."/>
            <person name="Hall N."/>
            <person name="Watson M."/>
            <person name="Adriaenssens E.M."/>
            <person name="Foster-Nyarko E."/>
            <person name="Jarju S."/>
            <person name="Secka A."/>
            <person name="Antonio M."/>
            <person name="Oren A."/>
            <person name="Chaudhuri R.R."/>
            <person name="La Ragione R."/>
            <person name="Hildebrand F."/>
            <person name="Pallen M.J."/>
        </authorList>
    </citation>
    <scope>NUCLEOTIDE SEQUENCE</scope>
    <source>
        <strain evidence="15">ChiGjej1B1-1692</strain>
    </source>
</reference>
<dbReference type="NCBIfam" id="NF008692">
    <property type="entry name" value="PRK11713.1-5"/>
    <property type="match status" value="1"/>
</dbReference>
<evidence type="ECO:0000259" key="14">
    <source>
        <dbReference type="Pfam" id="PF20260"/>
    </source>
</evidence>
<dbReference type="InterPro" id="IPR015947">
    <property type="entry name" value="PUA-like_sf"/>
</dbReference>
<feature type="domain" description="Ribosomal RNA small subunit methyltransferase E PUA-like" evidence="14">
    <location>
        <begin position="20"/>
        <end position="60"/>
    </location>
</feature>
<proteinExistence type="inferred from homology"/>
<comment type="function">
    <text evidence="10 12">Specifically methylates the N3 position of the uracil ring of uridine 1498 (m3U1498) in 16S rRNA. Acts on the fully assembled 30S ribosomal subunit.</text>
</comment>
<evidence type="ECO:0000256" key="12">
    <source>
        <dbReference type="PIRNR" id="PIRNR015601"/>
    </source>
</evidence>
<dbReference type="CDD" id="cd18084">
    <property type="entry name" value="RsmE-like"/>
    <property type="match status" value="1"/>
</dbReference>
<dbReference type="Gene3D" id="2.40.240.20">
    <property type="entry name" value="Hypothetical PUA domain-like, domain 1"/>
    <property type="match status" value="1"/>
</dbReference>
<dbReference type="EC" id="2.1.1.193" evidence="3 12"/>